<keyword evidence="3" id="KW-1185">Reference proteome</keyword>
<dbReference type="RefSeq" id="XP_007778193.1">
    <property type="nucleotide sequence ID" value="XM_007780003.1"/>
</dbReference>
<dbReference type="EMBL" id="JH767560">
    <property type="protein sequence ID" value="EON62876.1"/>
    <property type="molecule type" value="Genomic_DNA"/>
</dbReference>
<evidence type="ECO:0000313" key="2">
    <source>
        <dbReference type="EMBL" id="EON62876.1"/>
    </source>
</evidence>
<proteinExistence type="predicted"/>
<feature type="compositionally biased region" description="Polar residues" evidence="1">
    <location>
        <begin position="166"/>
        <end position="176"/>
    </location>
</feature>
<dbReference type="GeneID" id="19899412"/>
<protein>
    <submittedName>
        <fullName evidence="2">Uncharacterized protein</fullName>
    </submittedName>
</protein>
<dbReference type="Proteomes" id="UP000016924">
    <property type="component" value="Unassembled WGS sequence"/>
</dbReference>
<dbReference type="STRING" id="1168221.R7YMJ1"/>
<accession>R7YMJ1</accession>
<dbReference type="HOGENOM" id="CLU_1255910_0_0_1"/>
<gene>
    <name evidence="2" type="ORF">W97_02101</name>
</gene>
<dbReference type="OrthoDB" id="9992527at2759"/>
<feature type="region of interest" description="Disordered" evidence="1">
    <location>
        <begin position="148"/>
        <end position="220"/>
    </location>
</feature>
<evidence type="ECO:0000256" key="1">
    <source>
        <dbReference type="SAM" id="MobiDB-lite"/>
    </source>
</evidence>
<organism evidence="2 3">
    <name type="scientific">Coniosporium apollinis (strain CBS 100218)</name>
    <name type="common">Rock-inhabiting black yeast</name>
    <dbReference type="NCBI Taxonomy" id="1168221"/>
    <lineage>
        <taxon>Eukaryota</taxon>
        <taxon>Fungi</taxon>
        <taxon>Dikarya</taxon>
        <taxon>Ascomycota</taxon>
        <taxon>Pezizomycotina</taxon>
        <taxon>Dothideomycetes</taxon>
        <taxon>Dothideomycetes incertae sedis</taxon>
        <taxon>Coniosporium</taxon>
    </lineage>
</organism>
<reference evidence="3" key="1">
    <citation type="submission" date="2012-06" db="EMBL/GenBank/DDBJ databases">
        <title>The genome sequence of Coniosporium apollinis CBS 100218.</title>
        <authorList>
            <consortium name="The Broad Institute Genome Sequencing Platform"/>
            <person name="Cuomo C."/>
            <person name="Gorbushina A."/>
            <person name="Noack S."/>
            <person name="Walker B."/>
            <person name="Young S.K."/>
            <person name="Zeng Q."/>
            <person name="Gargeya S."/>
            <person name="Fitzgerald M."/>
            <person name="Haas B."/>
            <person name="Abouelleil A."/>
            <person name="Alvarado L."/>
            <person name="Arachchi H.M."/>
            <person name="Berlin A.M."/>
            <person name="Chapman S.B."/>
            <person name="Goldberg J."/>
            <person name="Griggs A."/>
            <person name="Gujja S."/>
            <person name="Hansen M."/>
            <person name="Howarth C."/>
            <person name="Imamovic A."/>
            <person name="Larimer J."/>
            <person name="McCowan C."/>
            <person name="Montmayeur A."/>
            <person name="Murphy C."/>
            <person name="Neiman D."/>
            <person name="Pearson M."/>
            <person name="Priest M."/>
            <person name="Roberts A."/>
            <person name="Saif S."/>
            <person name="Shea T."/>
            <person name="Sisk P."/>
            <person name="Sykes S."/>
            <person name="Wortman J."/>
            <person name="Nusbaum C."/>
            <person name="Birren B."/>
        </authorList>
    </citation>
    <scope>NUCLEOTIDE SEQUENCE [LARGE SCALE GENOMIC DNA]</scope>
    <source>
        <strain evidence="3">CBS 100218</strain>
    </source>
</reference>
<sequence>MNKFWDEATFLLEVLFLKLIGQDKDGIDLSFTESKVAVSCTKRESNLRKAMERARPKYQQSVLETDMHAALKGIFDQIVIKGRPVSIEFVQFGDDEIAVGRLRHLDNDVVLYGIEDMIDHEIFAVQGDIHKVLLGSFVESYDRLDETEEQDRDSLVSRRTWPPFQQPQIGSMSESPGHQDPRESFGVYPRSAGRRDSEATVMPPRGQNAERNSWWDRSHR</sequence>
<name>R7YMJ1_CONA1</name>
<dbReference type="AlphaFoldDB" id="R7YMJ1"/>
<evidence type="ECO:0000313" key="3">
    <source>
        <dbReference type="Proteomes" id="UP000016924"/>
    </source>
</evidence>
<dbReference type="eggNOG" id="ENOG502T6HW">
    <property type="taxonomic scope" value="Eukaryota"/>
</dbReference>